<organism evidence="1">
    <name type="scientific">marine sediment metagenome</name>
    <dbReference type="NCBI Taxonomy" id="412755"/>
    <lineage>
        <taxon>unclassified sequences</taxon>
        <taxon>metagenomes</taxon>
        <taxon>ecological metagenomes</taxon>
    </lineage>
</organism>
<gene>
    <name evidence="1" type="ORF">S03H2_44208</name>
</gene>
<dbReference type="AlphaFoldDB" id="X1J256"/>
<feature type="non-terminal residue" evidence="1">
    <location>
        <position position="1"/>
    </location>
</feature>
<comment type="caution">
    <text evidence="1">The sequence shown here is derived from an EMBL/GenBank/DDBJ whole genome shotgun (WGS) entry which is preliminary data.</text>
</comment>
<protein>
    <submittedName>
        <fullName evidence="1">Uncharacterized protein</fullName>
    </submittedName>
</protein>
<sequence length="269" mass="29198">DIIDGVVDSILTETESHPTLVEIEASAVLTLKAHLVHGTGDIIPPDNKGIWDYLPFLDSAISGRAPANEYNTEMGRITGNVALASILEDAMQKATSPAYNQDTDSLEALREAIDGISGGATAQQVWEYGTRRLTNLDDTRASYIDQLDFDLQAKLLEIDAEVEGLAGAAMRGTNSSQLASTALTQYNAIIAGQGGGGAVSIEATDDLIISDDGVENDNSTSYVKQKEFRVLINGVWRIKWDMRCTEYQKNVWVMLYKNGISTGLESSRY</sequence>
<proteinExistence type="predicted"/>
<feature type="non-terminal residue" evidence="1">
    <location>
        <position position="269"/>
    </location>
</feature>
<reference evidence="1" key="1">
    <citation type="journal article" date="2014" name="Front. Microbiol.">
        <title>High frequency of phylogenetically diverse reductive dehalogenase-homologous genes in deep subseafloor sedimentary metagenomes.</title>
        <authorList>
            <person name="Kawai M."/>
            <person name="Futagami T."/>
            <person name="Toyoda A."/>
            <person name="Takaki Y."/>
            <person name="Nishi S."/>
            <person name="Hori S."/>
            <person name="Arai W."/>
            <person name="Tsubouchi T."/>
            <person name="Morono Y."/>
            <person name="Uchiyama I."/>
            <person name="Ito T."/>
            <person name="Fujiyama A."/>
            <person name="Inagaki F."/>
            <person name="Takami H."/>
        </authorList>
    </citation>
    <scope>NUCLEOTIDE SEQUENCE</scope>
    <source>
        <strain evidence="1">Expedition CK06-06</strain>
    </source>
</reference>
<dbReference type="EMBL" id="BARU01027627">
    <property type="protein sequence ID" value="GAH75585.1"/>
    <property type="molecule type" value="Genomic_DNA"/>
</dbReference>
<name>X1J256_9ZZZZ</name>
<evidence type="ECO:0000313" key="1">
    <source>
        <dbReference type="EMBL" id="GAH75585.1"/>
    </source>
</evidence>
<accession>X1J256</accession>